<dbReference type="SUPFAM" id="SSF53448">
    <property type="entry name" value="Nucleotide-diphospho-sugar transferases"/>
    <property type="match status" value="1"/>
</dbReference>
<sequence length="255" mass="27883">MLPGVASIVVIPTYDEAESVLEALDRVLAATDAHVLVVDDSSPDGTADLVRAHAAFTDRVFLLERPGKAGLGAAYRAGFSWARERGYAVIGQMDADLSHPPEALAGMLAASRGNGGSADLVIGSRYVPGGGTENWPLSRRVISRGGNLYVRVVLRVPVRDATAGFRVWAADALEICHVAQSQSTGYAFQVENTWRAQRAGLAIEEYPITFTERRLGQSKMTATIAREAMVRVLVWRVNEIRQRLRTTARRLLRRR</sequence>
<dbReference type="InterPro" id="IPR001173">
    <property type="entry name" value="Glyco_trans_2-like"/>
</dbReference>
<dbReference type="Proteomes" id="UP000277094">
    <property type="component" value="Unassembled WGS sequence"/>
</dbReference>
<proteinExistence type="inferred from homology"/>
<dbReference type="PANTHER" id="PTHR43398">
    <property type="entry name" value="DOLICHOL-PHOSPHATE MANNOSYLTRANSFERASE SUBUNIT 1"/>
    <property type="match status" value="1"/>
</dbReference>
<dbReference type="Gene3D" id="3.90.550.10">
    <property type="entry name" value="Spore Coat Polysaccharide Biosynthesis Protein SpsA, Chain A"/>
    <property type="match status" value="1"/>
</dbReference>
<dbReference type="EMBL" id="RJSG01000002">
    <property type="protein sequence ID" value="RNL79360.1"/>
    <property type="molecule type" value="Genomic_DNA"/>
</dbReference>
<evidence type="ECO:0000313" key="5">
    <source>
        <dbReference type="EMBL" id="RNL79360.1"/>
    </source>
</evidence>
<dbReference type="InterPro" id="IPR039528">
    <property type="entry name" value="DPM1-like"/>
</dbReference>
<dbReference type="OrthoDB" id="9810303at2"/>
<gene>
    <name evidence="5" type="ORF">EFL95_10240</name>
</gene>
<dbReference type="AlphaFoldDB" id="A0A3N0DUT9"/>
<name>A0A3N0DUT9_9ACTN</name>
<accession>A0A3N0DUT9</accession>
<dbReference type="FunFam" id="3.90.550.10:FF:000122">
    <property type="entry name" value="Dolichol-phosphate mannosyltransferase subunit 1"/>
    <property type="match status" value="1"/>
</dbReference>
<dbReference type="GO" id="GO:0004582">
    <property type="term" value="F:dolichyl-phosphate beta-D-mannosyltransferase activity"/>
    <property type="evidence" value="ECO:0007669"/>
    <property type="project" value="InterPro"/>
</dbReference>
<evidence type="ECO:0000256" key="3">
    <source>
        <dbReference type="ARBA" id="ARBA00022679"/>
    </source>
</evidence>
<evidence type="ECO:0000256" key="1">
    <source>
        <dbReference type="ARBA" id="ARBA00006739"/>
    </source>
</evidence>
<keyword evidence="2" id="KW-0328">Glycosyltransferase</keyword>
<dbReference type="GO" id="GO:0016020">
    <property type="term" value="C:membrane"/>
    <property type="evidence" value="ECO:0007669"/>
    <property type="project" value="GOC"/>
</dbReference>
<organism evidence="5 6">
    <name type="scientific">Nocardioides marmorisolisilvae</name>
    <dbReference type="NCBI Taxonomy" id="1542737"/>
    <lineage>
        <taxon>Bacteria</taxon>
        <taxon>Bacillati</taxon>
        <taxon>Actinomycetota</taxon>
        <taxon>Actinomycetes</taxon>
        <taxon>Propionibacteriales</taxon>
        <taxon>Nocardioidaceae</taxon>
        <taxon>Nocardioides</taxon>
    </lineage>
</organism>
<dbReference type="CDD" id="cd06442">
    <property type="entry name" value="DPM1_like"/>
    <property type="match status" value="1"/>
</dbReference>
<dbReference type="InterPro" id="IPR029044">
    <property type="entry name" value="Nucleotide-diphossugar_trans"/>
</dbReference>
<evidence type="ECO:0000259" key="4">
    <source>
        <dbReference type="Pfam" id="PF00535"/>
    </source>
</evidence>
<dbReference type="PANTHER" id="PTHR43398:SF1">
    <property type="entry name" value="DOLICHOL-PHOSPHATE MANNOSYLTRANSFERASE SUBUNIT 1"/>
    <property type="match status" value="1"/>
</dbReference>
<dbReference type="GO" id="GO:0009247">
    <property type="term" value="P:glycolipid biosynthetic process"/>
    <property type="evidence" value="ECO:0007669"/>
    <property type="project" value="TreeGrafter"/>
</dbReference>
<comment type="caution">
    <text evidence="5">The sequence shown here is derived from an EMBL/GenBank/DDBJ whole genome shotgun (WGS) entry which is preliminary data.</text>
</comment>
<feature type="domain" description="Glycosyltransferase 2-like" evidence="4">
    <location>
        <begin position="9"/>
        <end position="167"/>
    </location>
</feature>
<keyword evidence="6" id="KW-1185">Reference proteome</keyword>
<keyword evidence="3" id="KW-0808">Transferase</keyword>
<evidence type="ECO:0000313" key="6">
    <source>
        <dbReference type="Proteomes" id="UP000277094"/>
    </source>
</evidence>
<dbReference type="Pfam" id="PF00535">
    <property type="entry name" value="Glycos_transf_2"/>
    <property type="match status" value="1"/>
</dbReference>
<reference evidence="5 6" key="1">
    <citation type="submission" date="2018-11" db="EMBL/GenBank/DDBJ databases">
        <authorList>
            <person name="Li F."/>
        </authorList>
    </citation>
    <scope>NUCLEOTIDE SEQUENCE [LARGE SCALE GENOMIC DNA]</scope>
    <source>
        <strain evidence="5 6">KIS18-7</strain>
    </source>
</reference>
<protein>
    <submittedName>
        <fullName evidence="5">Polyprenol monophosphomannose synthase</fullName>
    </submittedName>
</protein>
<evidence type="ECO:0000256" key="2">
    <source>
        <dbReference type="ARBA" id="ARBA00022676"/>
    </source>
</evidence>
<comment type="similarity">
    <text evidence="1">Belongs to the glycosyltransferase 2 family.</text>
</comment>